<dbReference type="EMBL" id="LR031573">
    <property type="protein sequence ID" value="VDC90811.1"/>
    <property type="molecule type" value="Genomic_DNA"/>
</dbReference>
<accession>A0A3P6B2V8</accession>
<feature type="region of interest" description="Disordered" evidence="1">
    <location>
        <begin position="123"/>
        <end position="149"/>
    </location>
</feature>
<evidence type="ECO:0000256" key="1">
    <source>
        <dbReference type="SAM" id="MobiDB-lite"/>
    </source>
</evidence>
<reference evidence="2" key="1">
    <citation type="submission" date="2018-11" db="EMBL/GenBank/DDBJ databases">
        <authorList>
            <consortium name="Genoscope - CEA"/>
            <person name="William W."/>
        </authorList>
    </citation>
    <scope>NUCLEOTIDE SEQUENCE</scope>
</reference>
<dbReference type="AlphaFoldDB" id="A0A3P6B2V8"/>
<gene>
    <name evidence="2" type="ORF">BRAA02T08008Z</name>
</gene>
<feature type="compositionally biased region" description="Basic and acidic residues" evidence="1">
    <location>
        <begin position="125"/>
        <end position="139"/>
    </location>
</feature>
<organism evidence="2">
    <name type="scientific">Brassica campestris</name>
    <name type="common">Field mustard</name>
    <dbReference type="NCBI Taxonomy" id="3711"/>
    <lineage>
        <taxon>Eukaryota</taxon>
        <taxon>Viridiplantae</taxon>
        <taxon>Streptophyta</taxon>
        <taxon>Embryophyta</taxon>
        <taxon>Tracheophyta</taxon>
        <taxon>Spermatophyta</taxon>
        <taxon>Magnoliopsida</taxon>
        <taxon>eudicotyledons</taxon>
        <taxon>Gunneridae</taxon>
        <taxon>Pentapetalae</taxon>
        <taxon>rosids</taxon>
        <taxon>malvids</taxon>
        <taxon>Brassicales</taxon>
        <taxon>Brassicaceae</taxon>
        <taxon>Brassiceae</taxon>
        <taxon>Brassica</taxon>
    </lineage>
</organism>
<name>A0A3P6B2V8_BRACM</name>
<evidence type="ECO:0000313" key="2">
    <source>
        <dbReference type="EMBL" id="VDC90811.1"/>
    </source>
</evidence>
<protein>
    <submittedName>
        <fullName evidence="2">Uncharacterized protein</fullName>
    </submittedName>
</protein>
<proteinExistence type="predicted"/>
<sequence>MTSRHTQKHNVGDWSCFFNEEPFYAISRTLADADASEKVCEECKDTLHRRVAGAATIEKLFEDFQATLQTRVADVVQQVCEEFTATFNSRRPKTLAVELSPLLSSAASLSSLSLPRVALSLSSPADHDVPTVSQDRKDPPLVLTDCSDT</sequence>